<accession>A0A9D4ARZ6</accession>
<protein>
    <submittedName>
        <fullName evidence="1">Uncharacterized protein</fullName>
    </submittedName>
</protein>
<dbReference type="EMBL" id="JAHDVG010000487">
    <property type="protein sequence ID" value="KAH1166230.1"/>
    <property type="molecule type" value="Genomic_DNA"/>
</dbReference>
<dbReference type="AlphaFoldDB" id="A0A9D4ARZ6"/>
<evidence type="ECO:0000313" key="2">
    <source>
        <dbReference type="Proteomes" id="UP000827986"/>
    </source>
</evidence>
<gene>
    <name evidence="1" type="ORF">KIL84_015402</name>
</gene>
<name>A0A9D4ARZ6_9SAUR</name>
<keyword evidence="2" id="KW-1185">Reference proteome</keyword>
<evidence type="ECO:0000313" key="1">
    <source>
        <dbReference type="EMBL" id="KAH1166230.1"/>
    </source>
</evidence>
<sequence length="112" mass="12352">MTFKCTQSQPSACGQAHGRQGLCQTCPHGPTAAPLGPTAKPWLFCAWSHITFYPDTHFPVLAECVIQTECDLTPDLQWNPNPTGMFAWFYVSVQSSVQNMSIDSFTMVPKPS</sequence>
<proteinExistence type="predicted"/>
<organism evidence="1 2">
    <name type="scientific">Mauremys mutica</name>
    <name type="common">yellowpond turtle</name>
    <dbReference type="NCBI Taxonomy" id="74926"/>
    <lineage>
        <taxon>Eukaryota</taxon>
        <taxon>Metazoa</taxon>
        <taxon>Chordata</taxon>
        <taxon>Craniata</taxon>
        <taxon>Vertebrata</taxon>
        <taxon>Euteleostomi</taxon>
        <taxon>Archelosauria</taxon>
        <taxon>Testudinata</taxon>
        <taxon>Testudines</taxon>
        <taxon>Cryptodira</taxon>
        <taxon>Durocryptodira</taxon>
        <taxon>Testudinoidea</taxon>
        <taxon>Geoemydidae</taxon>
        <taxon>Geoemydinae</taxon>
        <taxon>Mauremys</taxon>
    </lineage>
</organism>
<reference evidence="1" key="1">
    <citation type="submission" date="2021-09" db="EMBL/GenBank/DDBJ databases">
        <title>The genome of Mauremys mutica provides insights into the evolution of semi-aquatic lifestyle.</title>
        <authorList>
            <person name="Gong S."/>
            <person name="Gao Y."/>
        </authorList>
    </citation>
    <scope>NUCLEOTIDE SEQUENCE</scope>
    <source>
        <strain evidence="1">MM-2020</strain>
        <tissue evidence="1">Muscle</tissue>
    </source>
</reference>
<dbReference type="Proteomes" id="UP000827986">
    <property type="component" value="Unassembled WGS sequence"/>
</dbReference>
<comment type="caution">
    <text evidence="1">The sequence shown here is derived from an EMBL/GenBank/DDBJ whole genome shotgun (WGS) entry which is preliminary data.</text>
</comment>